<keyword evidence="6 11" id="KW-0067">ATP-binding</keyword>
<dbReference type="GO" id="GO:0005524">
    <property type="term" value="F:ATP binding"/>
    <property type="evidence" value="ECO:0007669"/>
    <property type="project" value="UniProtKB-KW"/>
</dbReference>
<evidence type="ECO:0000256" key="5">
    <source>
        <dbReference type="ARBA" id="ARBA00022741"/>
    </source>
</evidence>
<evidence type="ECO:0000256" key="7">
    <source>
        <dbReference type="ARBA" id="ARBA00022967"/>
    </source>
</evidence>
<comment type="subcellular location">
    <subcellularLocation>
        <location evidence="1">Cell membrane</location>
        <topology evidence="1">Peripheral membrane protein</topology>
        <orientation evidence="1">Cytoplasmic side</orientation>
    </subcellularLocation>
</comment>
<dbReference type="Gene3D" id="3.40.50.300">
    <property type="entry name" value="P-loop containing nucleotide triphosphate hydrolases"/>
    <property type="match status" value="1"/>
</dbReference>
<keyword evidence="5" id="KW-0547">Nucleotide-binding</keyword>
<keyword evidence="8" id="KW-0472">Membrane</keyword>
<keyword evidence="12" id="KW-1185">Reference proteome</keyword>
<evidence type="ECO:0000256" key="9">
    <source>
        <dbReference type="ARBA" id="ARBA00049985"/>
    </source>
</evidence>
<dbReference type="SMART" id="SM00382">
    <property type="entry name" value="AAA"/>
    <property type="match status" value="1"/>
</dbReference>
<dbReference type="EMBL" id="QVQT01000003">
    <property type="protein sequence ID" value="RFU16781.1"/>
    <property type="molecule type" value="Genomic_DNA"/>
</dbReference>
<dbReference type="OrthoDB" id="9804819at2"/>
<dbReference type="GO" id="GO:0043215">
    <property type="term" value="P:daunorubicin transport"/>
    <property type="evidence" value="ECO:0007669"/>
    <property type="project" value="InterPro"/>
</dbReference>
<comment type="caution">
    <text evidence="11">The sequence shown here is derived from an EMBL/GenBank/DDBJ whole genome shotgun (WGS) entry which is preliminary data.</text>
</comment>
<dbReference type="Pfam" id="PF00005">
    <property type="entry name" value="ABC_tran"/>
    <property type="match status" value="1"/>
</dbReference>
<dbReference type="PROSITE" id="PS00211">
    <property type="entry name" value="ABC_TRANSPORTER_1"/>
    <property type="match status" value="1"/>
</dbReference>
<keyword evidence="3" id="KW-0536">Nodulation</keyword>
<dbReference type="InterPro" id="IPR027417">
    <property type="entry name" value="P-loop_NTPase"/>
</dbReference>
<dbReference type="FunFam" id="3.40.50.300:FF:000589">
    <property type="entry name" value="ABC transporter, ATP-binding subunit"/>
    <property type="match status" value="1"/>
</dbReference>
<keyword evidence="2" id="KW-0813">Transport</keyword>
<evidence type="ECO:0000256" key="1">
    <source>
        <dbReference type="ARBA" id="ARBA00004413"/>
    </source>
</evidence>
<name>A0A372IPW4_9BACT</name>
<evidence type="ECO:0000256" key="3">
    <source>
        <dbReference type="ARBA" id="ARBA00022458"/>
    </source>
</evidence>
<dbReference type="Proteomes" id="UP000264702">
    <property type="component" value="Unassembled WGS sequence"/>
</dbReference>
<dbReference type="InterPro" id="IPR017871">
    <property type="entry name" value="ABC_transporter-like_CS"/>
</dbReference>
<dbReference type="GO" id="GO:1900753">
    <property type="term" value="P:doxorubicin transport"/>
    <property type="evidence" value="ECO:0007669"/>
    <property type="project" value="InterPro"/>
</dbReference>
<dbReference type="InterPro" id="IPR003593">
    <property type="entry name" value="AAA+_ATPase"/>
</dbReference>
<dbReference type="GO" id="GO:0005886">
    <property type="term" value="C:plasma membrane"/>
    <property type="evidence" value="ECO:0007669"/>
    <property type="project" value="UniProtKB-SubCell"/>
</dbReference>
<reference evidence="11 12" key="1">
    <citation type="submission" date="2018-08" db="EMBL/GenBank/DDBJ databases">
        <title>Acidipila sp. 4G-K13, an acidobacterium isolated from forest soil.</title>
        <authorList>
            <person name="Gao Z.-H."/>
            <person name="Qiu L.-H."/>
        </authorList>
    </citation>
    <scope>NUCLEOTIDE SEQUENCE [LARGE SCALE GENOMIC DNA]</scope>
    <source>
        <strain evidence="11 12">4G-K13</strain>
    </source>
</reference>
<sequence>MNAQAAAAATPAAAQPAISVENVVKKYGDFEAVKGVSFEVADGEIFGLLGPNGAGKSTLIRMMTTLIPSTSGRVRIAGLDVAKEPDAVRRLIGVIPQALTSDIDLTVEENLSIYAKLYDVPKAQRQKNIADLLEAVDLTKWRKAQTKTLSGGMRRRLEIARGLVHNPRIFFLDEPTTGLDPVSRVAVWEMLNNLRGSRDLTMLITTHYMDEADRLCDRIAIVDHGTLVALDSPMTLKASVPGSSVVEAGFTKDAPEWQERLEKLAGVTGVQSQSGGMYRILTSDGSLTTVQLVQLADSLKEPIRSLNVQSTTLDDVFVHYTGRQLRDEQVKAQGFVMPPRPGMRP</sequence>
<evidence type="ECO:0000313" key="11">
    <source>
        <dbReference type="EMBL" id="RFU16781.1"/>
    </source>
</evidence>
<gene>
    <name evidence="11" type="ORF">D0Y96_08515</name>
</gene>
<evidence type="ECO:0000256" key="6">
    <source>
        <dbReference type="ARBA" id="ARBA00022840"/>
    </source>
</evidence>
<dbReference type="PANTHER" id="PTHR43582">
    <property type="entry name" value="LINEARMYCIN RESISTANCE ATP-BINDING PROTEIN LNRL"/>
    <property type="match status" value="1"/>
</dbReference>
<keyword evidence="7" id="KW-1278">Translocase</keyword>
<dbReference type="InterPro" id="IPR003439">
    <property type="entry name" value="ABC_transporter-like_ATP-bd"/>
</dbReference>
<evidence type="ECO:0000313" key="12">
    <source>
        <dbReference type="Proteomes" id="UP000264702"/>
    </source>
</evidence>
<keyword evidence="4" id="KW-1003">Cell membrane</keyword>
<organism evidence="11 12">
    <name type="scientific">Paracidobacterium acidisoli</name>
    <dbReference type="NCBI Taxonomy" id="2303751"/>
    <lineage>
        <taxon>Bacteria</taxon>
        <taxon>Pseudomonadati</taxon>
        <taxon>Acidobacteriota</taxon>
        <taxon>Terriglobia</taxon>
        <taxon>Terriglobales</taxon>
        <taxon>Acidobacteriaceae</taxon>
        <taxon>Paracidobacterium</taxon>
    </lineage>
</organism>
<dbReference type="NCBIfam" id="TIGR01188">
    <property type="entry name" value="drrA"/>
    <property type="match status" value="1"/>
</dbReference>
<accession>A0A372IPW4</accession>
<evidence type="ECO:0000256" key="8">
    <source>
        <dbReference type="ARBA" id="ARBA00023136"/>
    </source>
</evidence>
<dbReference type="PROSITE" id="PS50893">
    <property type="entry name" value="ABC_TRANSPORTER_2"/>
    <property type="match status" value="1"/>
</dbReference>
<dbReference type="SUPFAM" id="SSF52540">
    <property type="entry name" value="P-loop containing nucleoside triphosphate hydrolases"/>
    <property type="match status" value="1"/>
</dbReference>
<dbReference type="InterPro" id="IPR005894">
    <property type="entry name" value="DrrA"/>
</dbReference>
<dbReference type="PANTHER" id="PTHR43582:SF2">
    <property type="entry name" value="LINEARMYCIN RESISTANCE ATP-BINDING PROTEIN LNRL"/>
    <property type="match status" value="1"/>
</dbReference>
<evidence type="ECO:0000256" key="2">
    <source>
        <dbReference type="ARBA" id="ARBA00022448"/>
    </source>
</evidence>
<proteinExistence type="inferred from homology"/>
<evidence type="ECO:0000259" key="10">
    <source>
        <dbReference type="PROSITE" id="PS50893"/>
    </source>
</evidence>
<dbReference type="AlphaFoldDB" id="A0A372IPW4"/>
<dbReference type="GO" id="GO:0016887">
    <property type="term" value="F:ATP hydrolysis activity"/>
    <property type="evidence" value="ECO:0007669"/>
    <property type="project" value="InterPro"/>
</dbReference>
<protein>
    <submittedName>
        <fullName evidence="11">ATP-binding cassette domain-containing protein</fullName>
    </submittedName>
</protein>
<comment type="similarity">
    <text evidence="9">Belongs to the ABC transporter superfamily. Drug exporter-1 (DrugE1) (TC 3.A.1.105) family.</text>
</comment>
<evidence type="ECO:0000256" key="4">
    <source>
        <dbReference type="ARBA" id="ARBA00022475"/>
    </source>
</evidence>
<feature type="domain" description="ABC transporter" evidence="10">
    <location>
        <begin position="18"/>
        <end position="249"/>
    </location>
</feature>
<dbReference type="RefSeq" id="WP_117298950.1">
    <property type="nucleotide sequence ID" value="NZ_QVQT02000003.1"/>
</dbReference>